<evidence type="ECO:0000256" key="3">
    <source>
        <dbReference type="SAM" id="Coils"/>
    </source>
</evidence>
<feature type="region of interest" description="Disordered" evidence="4">
    <location>
        <begin position="30"/>
        <end position="49"/>
    </location>
</feature>
<dbReference type="InterPro" id="IPR000504">
    <property type="entry name" value="RRM_dom"/>
</dbReference>
<dbReference type="GO" id="GO:0008143">
    <property type="term" value="F:poly(A) binding"/>
    <property type="evidence" value="ECO:0007669"/>
    <property type="project" value="TreeGrafter"/>
</dbReference>
<keyword evidence="3" id="KW-0175">Coiled coil</keyword>
<name>A0AA38GS42_TAXCH</name>
<feature type="non-terminal residue" evidence="6">
    <location>
        <position position="153"/>
    </location>
</feature>
<proteinExistence type="predicted"/>
<dbReference type="SUPFAM" id="SSF54928">
    <property type="entry name" value="RNA-binding domain, RBD"/>
    <property type="match status" value="1"/>
</dbReference>
<dbReference type="EMBL" id="JAHRHJ020000001">
    <property type="protein sequence ID" value="KAH9328584.1"/>
    <property type="molecule type" value="Genomic_DNA"/>
</dbReference>
<evidence type="ECO:0000313" key="7">
    <source>
        <dbReference type="Proteomes" id="UP000824469"/>
    </source>
</evidence>
<feature type="coiled-coil region" evidence="3">
    <location>
        <begin position="2"/>
        <end position="29"/>
    </location>
</feature>
<dbReference type="Proteomes" id="UP000824469">
    <property type="component" value="Unassembled WGS sequence"/>
</dbReference>
<reference evidence="6 7" key="1">
    <citation type="journal article" date="2021" name="Nat. Plants">
        <title>The Taxus genome provides insights into paclitaxel biosynthesis.</title>
        <authorList>
            <person name="Xiong X."/>
            <person name="Gou J."/>
            <person name="Liao Q."/>
            <person name="Li Y."/>
            <person name="Zhou Q."/>
            <person name="Bi G."/>
            <person name="Li C."/>
            <person name="Du R."/>
            <person name="Wang X."/>
            <person name="Sun T."/>
            <person name="Guo L."/>
            <person name="Liang H."/>
            <person name="Lu P."/>
            <person name="Wu Y."/>
            <person name="Zhang Z."/>
            <person name="Ro D.K."/>
            <person name="Shang Y."/>
            <person name="Huang S."/>
            <person name="Yan J."/>
        </authorList>
    </citation>
    <scope>NUCLEOTIDE SEQUENCE [LARGE SCALE GENOMIC DNA]</scope>
    <source>
        <strain evidence="6">Ta-2019</strain>
    </source>
</reference>
<comment type="caution">
    <text evidence="6">The sequence shown here is derived from an EMBL/GenBank/DDBJ whole genome shotgun (WGS) entry which is preliminary data.</text>
</comment>
<dbReference type="Pfam" id="PF00076">
    <property type="entry name" value="RRM_1"/>
    <property type="match status" value="1"/>
</dbReference>
<keyword evidence="7" id="KW-1185">Reference proteome</keyword>
<evidence type="ECO:0000256" key="2">
    <source>
        <dbReference type="PROSITE-ProRule" id="PRU00176"/>
    </source>
</evidence>
<evidence type="ECO:0000256" key="1">
    <source>
        <dbReference type="ARBA" id="ARBA00022884"/>
    </source>
</evidence>
<accession>A0AA38GS42</accession>
<gene>
    <name evidence="6" type="ORF">KI387_000692</name>
</gene>
<dbReference type="Gene3D" id="3.30.70.330">
    <property type="match status" value="1"/>
</dbReference>
<dbReference type="PANTHER" id="PTHR23236">
    <property type="entry name" value="EUKARYOTIC TRANSLATION INITIATION FACTOR 4B/4H"/>
    <property type="match status" value="1"/>
</dbReference>
<dbReference type="InterPro" id="IPR035979">
    <property type="entry name" value="RBD_domain_sf"/>
</dbReference>
<dbReference type="InterPro" id="IPR012677">
    <property type="entry name" value="Nucleotide-bd_a/b_plait_sf"/>
</dbReference>
<evidence type="ECO:0000313" key="6">
    <source>
        <dbReference type="EMBL" id="KAH9328584.1"/>
    </source>
</evidence>
<dbReference type="AlphaFoldDB" id="A0AA38GS42"/>
<keyword evidence="1 2" id="KW-0694">RNA-binding</keyword>
<dbReference type="CDD" id="cd12306">
    <property type="entry name" value="RRM_II_PABPs"/>
    <property type="match status" value="1"/>
</dbReference>
<dbReference type="PROSITE" id="PS50102">
    <property type="entry name" value="RRM"/>
    <property type="match status" value="1"/>
</dbReference>
<feature type="domain" description="RRM" evidence="5">
    <location>
        <begin position="52"/>
        <end position="128"/>
    </location>
</feature>
<sequence length="153" mass="17420">DLEENKKWLKEIEEEATALRETIAKLEDEMGIVPEASGSEDSNKSRDEVDARSIYVGNVNYSCKPEDVVQHFKTCGTVNRVTILTDDGGYSKGYAYLEFLEHNAVEKALELNGSEFHGRQLMVNKKRTNIPGISHFHVQPWIPPYPYDKHCYG</sequence>
<protein>
    <recommendedName>
        <fullName evidence="5">RRM domain-containing protein</fullName>
    </recommendedName>
</protein>
<evidence type="ECO:0000259" key="5">
    <source>
        <dbReference type="PROSITE" id="PS50102"/>
    </source>
</evidence>
<evidence type="ECO:0000256" key="4">
    <source>
        <dbReference type="SAM" id="MobiDB-lite"/>
    </source>
</evidence>
<dbReference type="SMART" id="SM00360">
    <property type="entry name" value="RRM"/>
    <property type="match status" value="1"/>
</dbReference>
<dbReference type="PANTHER" id="PTHR23236:SF92">
    <property type="entry name" value="POLYADENYLATE-BINDING PROTEIN 1"/>
    <property type="match status" value="1"/>
</dbReference>
<organism evidence="6 7">
    <name type="scientific">Taxus chinensis</name>
    <name type="common">Chinese yew</name>
    <name type="synonym">Taxus wallichiana var. chinensis</name>
    <dbReference type="NCBI Taxonomy" id="29808"/>
    <lineage>
        <taxon>Eukaryota</taxon>
        <taxon>Viridiplantae</taxon>
        <taxon>Streptophyta</taxon>
        <taxon>Embryophyta</taxon>
        <taxon>Tracheophyta</taxon>
        <taxon>Spermatophyta</taxon>
        <taxon>Pinopsida</taxon>
        <taxon>Pinidae</taxon>
        <taxon>Conifers II</taxon>
        <taxon>Cupressales</taxon>
        <taxon>Taxaceae</taxon>
        <taxon>Taxus</taxon>
    </lineage>
</organism>
<feature type="non-terminal residue" evidence="6">
    <location>
        <position position="1"/>
    </location>
</feature>